<protein>
    <submittedName>
        <fullName evidence="2">Uncharacterized protein</fullName>
    </submittedName>
</protein>
<evidence type="ECO:0000313" key="3">
    <source>
        <dbReference type="Proteomes" id="UP000186922"/>
    </source>
</evidence>
<name>A0A1D1VVE6_RAMVA</name>
<dbReference type="EMBL" id="BDGG01000012">
    <property type="protein sequence ID" value="GAV05445.1"/>
    <property type="molecule type" value="Genomic_DNA"/>
</dbReference>
<dbReference type="Proteomes" id="UP000186922">
    <property type="component" value="Unassembled WGS sequence"/>
</dbReference>
<keyword evidence="1" id="KW-0732">Signal</keyword>
<dbReference type="AlphaFoldDB" id="A0A1D1VVE6"/>
<evidence type="ECO:0000256" key="1">
    <source>
        <dbReference type="SAM" id="SignalP"/>
    </source>
</evidence>
<feature type="chain" id="PRO_5008898901" evidence="1">
    <location>
        <begin position="24"/>
        <end position="59"/>
    </location>
</feature>
<proteinExistence type="predicted"/>
<evidence type="ECO:0000313" key="2">
    <source>
        <dbReference type="EMBL" id="GAV05445.1"/>
    </source>
</evidence>
<sequence length="59" mass="6823">MSLSLLQALAVLCNVEYMQTVRAFYVMDHPDYGVKENRSEMIDLLDFFFDQPTTLMSAL</sequence>
<reference evidence="2 3" key="1">
    <citation type="journal article" date="2016" name="Nat. Commun.">
        <title>Extremotolerant tardigrade genome and improved radiotolerance of human cultured cells by tardigrade-unique protein.</title>
        <authorList>
            <person name="Hashimoto T."/>
            <person name="Horikawa D.D."/>
            <person name="Saito Y."/>
            <person name="Kuwahara H."/>
            <person name="Kozuka-Hata H."/>
            <person name="Shin-I T."/>
            <person name="Minakuchi Y."/>
            <person name="Ohishi K."/>
            <person name="Motoyama A."/>
            <person name="Aizu T."/>
            <person name="Enomoto A."/>
            <person name="Kondo K."/>
            <person name="Tanaka S."/>
            <person name="Hara Y."/>
            <person name="Koshikawa S."/>
            <person name="Sagara H."/>
            <person name="Miura T."/>
            <person name="Yokobori S."/>
            <person name="Miyagawa K."/>
            <person name="Suzuki Y."/>
            <person name="Kubo T."/>
            <person name="Oyama M."/>
            <person name="Kohara Y."/>
            <person name="Fujiyama A."/>
            <person name="Arakawa K."/>
            <person name="Katayama T."/>
            <person name="Toyoda A."/>
            <person name="Kunieda T."/>
        </authorList>
    </citation>
    <scope>NUCLEOTIDE SEQUENCE [LARGE SCALE GENOMIC DNA]</scope>
    <source>
        <strain evidence="2 3">YOKOZUNA-1</strain>
    </source>
</reference>
<feature type="signal peptide" evidence="1">
    <location>
        <begin position="1"/>
        <end position="23"/>
    </location>
</feature>
<gene>
    <name evidence="2" type="primary">RvY_15578-1</name>
    <name evidence="2" type="synonym">RvY_15578.1</name>
    <name evidence="2" type="ORF">RvY_15578</name>
</gene>
<comment type="caution">
    <text evidence="2">The sequence shown here is derived from an EMBL/GenBank/DDBJ whole genome shotgun (WGS) entry which is preliminary data.</text>
</comment>
<accession>A0A1D1VVE6</accession>
<organism evidence="2 3">
    <name type="scientific">Ramazzottius varieornatus</name>
    <name type="common">Water bear</name>
    <name type="synonym">Tardigrade</name>
    <dbReference type="NCBI Taxonomy" id="947166"/>
    <lineage>
        <taxon>Eukaryota</taxon>
        <taxon>Metazoa</taxon>
        <taxon>Ecdysozoa</taxon>
        <taxon>Tardigrada</taxon>
        <taxon>Eutardigrada</taxon>
        <taxon>Parachela</taxon>
        <taxon>Hypsibioidea</taxon>
        <taxon>Ramazzottiidae</taxon>
        <taxon>Ramazzottius</taxon>
    </lineage>
</organism>
<keyword evidence="3" id="KW-1185">Reference proteome</keyword>